<sequence>MHLAGEHLPRDVIVVGLRLVINANDGRPEDLERLVAALDGDRDAARAVFGGTILDEDVRSIELTVDGRGDVQPFDPFHVGGSGGRLREERRLVLPGLAACLPDEEDEDLLLRLSGARGLVPVGAATRYEPGEEEYHASGEDLVIERISIEEASLRAVLAMLRRAVPGGGRDQAAEAG</sequence>
<accession>A0A3N2D0M0</accession>
<proteinExistence type="predicted"/>
<name>A0A3N2D0M0_9MICO</name>
<keyword evidence="2" id="KW-1185">Reference proteome</keyword>
<reference evidence="1 2" key="1">
    <citation type="submission" date="2018-11" db="EMBL/GenBank/DDBJ databases">
        <title>Sequencing the genomes of 1000 actinobacteria strains.</title>
        <authorList>
            <person name="Klenk H.-P."/>
        </authorList>
    </citation>
    <scope>NUCLEOTIDE SEQUENCE [LARGE SCALE GENOMIC DNA]</scope>
    <source>
        <strain evidence="1 2">DSM 13521</strain>
    </source>
</reference>
<evidence type="ECO:0000313" key="2">
    <source>
        <dbReference type="Proteomes" id="UP000275356"/>
    </source>
</evidence>
<dbReference type="EMBL" id="RKHQ01000002">
    <property type="protein sequence ID" value="ROR93316.1"/>
    <property type="molecule type" value="Genomic_DNA"/>
</dbReference>
<dbReference type="OrthoDB" id="9256248at2"/>
<gene>
    <name evidence="1" type="ORF">EDD28_2728</name>
</gene>
<organism evidence="1 2">
    <name type="scientific">Salana multivorans</name>
    <dbReference type="NCBI Taxonomy" id="120377"/>
    <lineage>
        <taxon>Bacteria</taxon>
        <taxon>Bacillati</taxon>
        <taxon>Actinomycetota</taxon>
        <taxon>Actinomycetes</taxon>
        <taxon>Micrococcales</taxon>
        <taxon>Beutenbergiaceae</taxon>
        <taxon>Salana</taxon>
    </lineage>
</organism>
<comment type="caution">
    <text evidence="1">The sequence shown here is derived from an EMBL/GenBank/DDBJ whole genome shotgun (WGS) entry which is preliminary data.</text>
</comment>
<dbReference type="RefSeq" id="WP_123740294.1">
    <property type="nucleotide sequence ID" value="NZ_RKHQ01000002.1"/>
</dbReference>
<dbReference type="Proteomes" id="UP000275356">
    <property type="component" value="Unassembled WGS sequence"/>
</dbReference>
<protein>
    <submittedName>
        <fullName evidence="1">Uncharacterized protein</fullName>
    </submittedName>
</protein>
<evidence type="ECO:0000313" key="1">
    <source>
        <dbReference type="EMBL" id="ROR93316.1"/>
    </source>
</evidence>
<dbReference type="AlphaFoldDB" id="A0A3N2D0M0"/>